<dbReference type="RefSeq" id="WP_243746176.1">
    <property type="nucleotide sequence ID" value="NZ_SNZH01000020.1"/>
</dbReference>
<proteinExistence type="predicted"/>
<reference evidence="1 2" key="1">
    <citation type="submission" date="2019-03" db="EMBL/GenBank/DDBJ databases">
        <title>Genomic Encyclopedia of Type Strains, Phase IV (KMG-IV): sequencing the most valuable type-strain genomes for metagenomic binning, comparative biology and taxonomic classification.</title>
        <authorList>
            <person name="Goeker M."/>
        </authorList>
    </citation>
    <scope>NUCLEOTIDE SEQUENCE [LARGE SCALE GENOMIC DNA]</scope>
    <source>
        <strain evidence="1 2">DSM 21667</strain>
    </source>
</reference>
<dbReference type="AlphaFoldDB" id="A0A4R6YMI5"/>
<name>A0A4R6YMI5_9GAMM</name>
<evidence type="ECO:0000313" key="2">
    <source>
        <dbReference type="Proteomes" id="UP000295293"/>
    </source>
</evidence>
<dbReference type="EMBL" id="SNZH01000020">
    <property type="protein sequence ID" value="TDR38564.1"/>
    <property type="molecule type" value="Genomic_DNA"/>
</dbReference>
<protein>
    <submittedName>
        <fullName evidence="1">Uncharacterized protein</fullName>
    </submittedName>
</protein>
<evidence type="ECO:0000313" key="1">
    <source>
        <dbReference type="EMBL" id="TDR38564.1"/>
    </source>
</evidence>
<accession>A0A4R6YMI5</accession>
<dbReference type="Proteomes" id="UP000295293">
    <property type="component" value="Unassembled WGS sequence"/>
</dbReference>
<organism evidence="1 2">
    <name type="scientific">Tahibacter aquaticus</name>
    <dbReference type="NCBI Taxonomy" id="520092"/>
    <lineage>
        <taxon>Bacteria</taxon>
        <taxon>Pseudomonadati</taxon>
        <taxon>Pseudomonadota</taxon>
        <taxon>Gammaproteobacteria</taxon>
        <taxon>Lysobacterales</taxon>
        <taxon>Rhodanobacteraceae</taxon>
        <taxon>Tahibacter</taxon>
    </lineage>
</organism>
<keyword evidence="2" id="KW-1185">Reference proteome</keyword>
<sequence>MICNDYVGELMELVTFDDLLQAARTQPEPQRLLLVFAAAELPPDAAETEQRAFERGEGGALAPVVCVDKRPEEIANFAALSEESRAAGADWHLLFVAALSGRGGHPPNGDEAVQPMRMMVEQIKGGQIARFLAVDKVGNLVHLQRR</sequence>
<gene>
    <name evidence="1" type="ORF">DFR29_12065</name>
</gene>
<comment type="caution">
    <text evidence="1">The sequence shown here is derived from an EMBL/GenBank/DDBJ whole genome shotgun (WGS) entry which is preliminary data.</text>
</comment>